<accession>A0A1H5K362</accession>
<proteinExistence type="predicted"/>
<evidence type="ECO:0000256" key="1">
    <source>
        <dbReference type="SAM" id="Phobius"/>
    </source>
</evidence>
<evidence type="ECO:0000313" key="2">
    <source>
        <dbReference type="EMBL" id="SEE59256.1"/>
    </source>
</evidence>
<dbReference type="EMBL" id="FNTV01000001">
    <property type="protein sequence ID" value="SEE59256.1"/>
    <property type="molecule type" value="Genomic_DNA"/>
</dbReference>
<reference evidence="2 3" key="1">
    <citation type="submission" date="2016-10" db="EMBL/GenBank/DDBJ databases">
        <authorList>
            <person name="de Groot N.N."/>
        </authorList>
    </citation>
    <scope>NUCLEOTIDE SEQUENCE [LARGE SCALE GENOMIC DNA]</scope>
    <source>
        <strain evidence="2 3">DSM 22274</strain>
    </source>
</reference>
<dbReference type="RefSeq" id="WP_074711417.1">
    <property type="nucleotide sequence ID" value="NZ_FNTV01000001.1"/>
</dbReference>
<organism evidence="2 3">
    <name type="scientific">Arthrobacter alpinus</name>
    <dbReference type="NCBI Taxonomy" id="656366"/>
    <lineage>
        <taxon>Bacteria</taxon>
        <taxon>Bacillati</taxon>
        <taxon>Actinomycetota</taxon>
        <taxon>Actinomycetes</taxon>
        <taxon>Micrococcales</taxon>
        <taxon>Micrococcaceae</taxon>
        <taxon>Arthrobacter</taxon>
    </lineage>
</organism>
<feature type="transmembrane region" description="Helical" evidence="1">
    <location>
        <begin position="5"/>
        <end position="25"/>
    </location>
</feature>
<dbReference type="Proteomes" id="UP000182725">
    <property type="component" value="Unassembled WGS sequence"/>
</dbReference>
<keyword evidence="1" id="KW-1133">Transmembrane helix</keyword>
<gene>
    <name evidence="2" type="ORF">SAMN04489740_1855</name>
</gene>
<keyword evidence="1" id="KW-0472">Membrane</keyword>
<protein>
    <submittedName>
        <fullName evidence="2">Uncharacterized protein</fullName>
    </submittedName>
</protein>
<feature type="transmembrane region" description="Helical" evidence="1">
    <location>
        <begin position="59"/>
        <end position="82"/>
    </location>
</feature>
<feature type="transmembrane region" description="Helical" evidence="1">
    <location>
        <begin position="31"/>
        <end position="52"/>
    </location>
</feature>
<sequence length="130" mass="14097">MLIRILAAVVVFVSALIHLEQWWVVFRDNALMAPAMLLNFGGGVVIALLLLFWRHWIPLALTVLFGASTLGAFIISATVGLFGVHEHWTGWIIFTAAGVEIAAIILGLAGLALERRHPLAPRASAASHLR</sequence>
<feature type="transmembrane region" description="Helical" evidence="1">
    <location>
        <begin position="88"/>
        <end position="113"/>
    </location>
</feature>
<dbReference type="AlphaFoldDB" id="A0A1H5K362"/>
<name>A0A1H5K362_9MICC</name>
<keyword evidence="1" id="KW-0812">Transmembrane</keyword>
<evidence type="ECO:0000313" key="3">
    <source>
        <dbReference type="Proteomes" id="UP000182725"/>
    </source>
</evidence>